<name>A0ACC2RYM0_9FUNG</name>
<dbReference type="Proteomes" id="UP001165960">
    <property type="component" value="Unassembled WGS sequence"/>
</dbReference>
<gene>
    <name evidence="1" type="ORF">DSO57_1007071</name>
</gene>
<proteinExistence type="predicted"/>
<keyword evidence="2" id="KW-1185">Reference proteome</keyword>
<sequence length="451" mass="50512">MSSLDLNSIDGCDLDLNKYFSPILSLFACPFCFQRDTYACQVLKPSRLIFSCSRGDPCCSTLTSPPFFSECLKQNIKINVLRIASSSLPTKPLRRSRKITKNHNSFSRLLPESPLDGDSWGESVQTNEPIENYDEAIFQFSSEIGSPERALEETDVKDVLNSNKMLVSQMKKLHELNEKLLGKLQLLENSSHLDSYSPALPSYNQHPASSQALGLTLSPSSCALEPSEVLVRNSFLILLICTREKIIYLCSKALHLRKMSSRPNIPSFPTATTTAYPDQNELRDNIVMSSSNSIEDSSEDSDVFEDINDSKSSEPVGSEIPEDLCSINYLTNTINPSRLQRAEHSCKKLELGARNQKGGLKSKREYSHRLAAVEITGIFRQPFKAIKNQLREIGIVAEMTPSLHFISSQALEIIIPQFYLADFISLVLSQKSSNNKPFKNWKIISVQKISL</sequence>
<evidence type="ECO:0000313" key="1">
    <source>
        <dbReference type="EMBL" id="KAJ9055159.1"/>
    </source>
</evidence>
<dbReference type="EMBL" id="QTSX02006410">
    <property type="protein sequence ID" value="KAJ9055159.1"/>
    <property type="molecule type" value="Genomic_DNA"/>
</dbReference>
<evidence type="ECO:0000313" key="2">
    <source>
        <dbReference type="Proteomes" id="UP001165960"/>
    </source>
</evidence>
<reference evidence="1" key="1">
    <citation type="submission" date="2022-04" db="EMBL/GenBank/DDBJ databases">
        <title>Genome of the entomopathogenic fungus Entomophthora muscae.</title>
        <authorList>
            <person name="Elya C."/>
            <person name="Lovett B.R."/>
            <person name="Lee E."/>
            <person name="Macias A.M."/>
            <person name="Hajek A.E."/>
            <person name="De Bivort B.L."/>
            <person name="Kasson M.T."/>
            <person name="De Fine Licht H.H."/>
            <person name="Stajich J.E."/>
        </authorList>
    </citation>
    <scope>NUCLEOTIDE SEQUENCE</scope>
    <source>
        <strain evidence="1">Berkeley</strain>
    </source>
</reference>
<accession>A0ACC2RYM0</accession>
<protein>
    <submittedName>
        <fullName evidence="1">Uncharacterized protein</fullName>
    </submittedName>
</protein>
<comment type="caution">
    <text evidence="1">The sequence shown here is derived from an EMBL/GenBank/DDBJ whole genome shotgun (WGS) entry which is preliminary data.</text>
</comment>
<organism evidence="1 2">
    <name type="scientific">Entomophthora muscae</name>
    <dbReference type="NCBI Taxonomy" id="34485"/>
    <lineage>
        <taxon>Eukaryota</taxon>
        <taxon>Fungi</taxon>
        <taxon>Fungi incertae sedis</taxon>
        <taxon>Zoopagomycota</taxon>
        <taxon>Entomophthoromycotina</taxon>
        <taxon>Entomophthoromycetes</taxon>
        <taxon>Entomophthorales</taxon>
        <taxon>Entomophthoraceae</taxon>
        <taxon>Entomophthora</taxon>
    </lineage>
</organism>